<dbReference type="EMBL" id="JBHSML010000001">
    <property type="protein sequence ID" value="MFC5514241.1"/>
    <property type="molecule type" value="Genomic_DNA"/>
</dbReference>
<dbReference type="RefSeq" id="WP_323180681.1">
    <property type="nucleotide sequence ID" value="NZ_JAPKNH010000006.1"/>
</dbReference>
<dbReference type="Gene3D" id="3.30.420.40">
    <property type="match status" value="2"/>
</dbReference>
<evidence type="ECO:0000313" key="1">
    <source>
        <dbReference type="EMBL" id="MFC5514241.1"/>
    </source>
</evidence>
<protein>
    <submittedName>
        <fullName evidence="1">ROK family protein</fullName>
    </submittedName>
</protein>
<comment type="caution">
    <text evidence="1">The sequence shown here is derived from an EMBL/GenBank/DDBJ whole genome shotgun (WGS) entry which is preliminary data.</text>
</comment>
<dbReference type="Pfam" id="PF00480">
    <property type="entry name" value="ROK"/>
    <property type="match status" value="1"/>
</dbReference>
<reference evidence="2" key="1">
    <citation type="journal article" date="2019" name="Int. J. Syst. Evol. Microbiol.">
        <title>The Global Catalogue of Microorganisms (GCM) 10K type strain sequencing project: providing services to taxonomists for standard genome sequencing and annotation.</title>
        <authorList>
            <consortium name="The Broad Institute Genomics Platform"/>
            <consortium name="The Broad Institute Genome Sequencing Center for Infectious Disease"/>
            <person name="Wu L."/>
            <person name="Ma J."/>
        </authorList>
    </citation>
    <scope>NUCLEOTIDE SEQUENCE [LARGE SCALE GENOMIC DNA]</scope>
    <source>
        <strain evidence="2">KACC 12633</strain>
    </source>
</reference>
<organism evidence="1 2">
    <name type="scientific">Kaistia terrae</name>
    <dbReference type="NCBI Taxonomy" id="537017"/>
    <lineage>
        <taxon>Bacteria</taxon>
        <taxon>Pseudomonadati</taxon>
        <taxon>Pseudomonadota</taxon>
        <taxon>Alphaproteobacteria</taxon>
        <taxon>Hyphomicrobiales</taxon>
        <taxon>Kaistiaceae</taxon>
        <taxon>Kaistia</taxon>
    </lineage>
</organism>
<name>A0ABW0PQ13_9HYPH</name>
<dbReference type="PANTHER" id="PTHR18964">
    <property type="entry name" value="ROK (REPRESSOR, ORF, KINASE) FAMILY"/>
    <property type="match status" value="1"/>
</dbReference>
<proteinExistence type="predicted"/>
<gene>
    <name evidence="1" type="ORF">ACFPP9_00545</name>
</gene>
<evidence type="ECO:0000313" key="2">
    <source>
        <dbReference type="Proteomes" id="UP001596150"/>
    </source>
</evidence>
<sequence>MARSTASSAISELIDEGIIETVDEHVPTARKSAGRPGELVALKARHSFLVGIDFGRLSLKVAISDLNYRLIDEIDCAFDSDTAAEAALSLAAQHVETLIARNGIDRRLIEAVGIGVPGPVEAATGMLHPGSILASWVGADVPARLSERLGLPVYMDNDANLGALAESRLGGGVGSSVMLYVLLSVGVGLGIVIEGQIFRGAYGMAGQLAHVVTDENGPLCHCGSRGCLEAQISVNALNRSLEPTHRDIAPIEMLRLAAEGSPGPARVVADAGAMAGRALGALCNYFNPDLILVGGELTRAGPVLLNAVKDAMRRTAIARALEHVDIRPGALGDRAELFGTLLFAHERARRALHARNATEMPADADPIEGAS</sequence>
<dbReference type="InterPro" id="IPR043129">
    <property type="entry name" value="ATPase_NBD"/>
</dbReference>
<accession>A0ABW0PQ13</accession>
<keyword evidence="2" id="KW-1185">Reference proteome</keyword>
<dbReference type="SUPFAM" id="SSF53067">
    <property type="entry name" value="Actin-like ATPase domain"/>
    <property type="match status" value="1"/>
</dbReference>
<dbReference type="InterPro" id="IPR000600">
    <property type="entry name" value="ROK"/>
</dbReference>
<dbReference type="Proteomes" id="UP001596150">
    <property type="component" value="Unassembled WGS sequence"/>
</dbReference>
<dbReference type="PANTHER" id="PTHR18964:SF173">
    <property type="entry name" value="GLUCOKINASE"/>
    <property type="match status" value="1"/>
</dbReference>